<dbReference type="AlphaFoldDB" id="D9QU64"/>
<dbReference type="EMBL" id="CP002105">
    <property type="protein sequence ID" value="ADL11857.1"/>
    <property type="molecule type" value="Genomic_DNA"/>
</dbReference>
<gene>
    <name evidence="2" type="ordered locus">Acear_0308</name>
</gene>
<organism evidence="2 3">
    <name type="scientific">Acetohalobium arabaticum (strain ATCC 49924 / DSM 5501 / Z-7288)</name>
    <dbReference type="NCBI Taxonomy" id="574087"/>
    <lineage>
        <taxon>Bacteria</taxon>
        <taxon>Bacillati</taxon>
        <taxon>Bacillota</taxon>
        <taxon>Clostridia</taxon>
        <taxon>Halanaerobiales</taxon>
        <taxon>Halobacteroidaceae</taxon>
        <taxon>Acetohalobium</taxon>
    </lineage>
</organism>
<reference evidence="2 3" key="1">
    <citation type="journal article" date="2010" name="Stand. Genomic Sci.">
        <title>Complete genome sequence of Acetohalobium arabaticum type strain (Z-7288).</title>
        <authorList>
            <person name="Sikorski J."/>
            <person name="Lapidus A."/>
            <person name="Chertkov O."/>
            <person name="Lucas S."/>
            <person name="Copeland A."/>
            <person name="Glavina Del Rio T."/>
            <person name="Nolan M."/>
            <person name="Tice H."/>
            <person name="Cheng J.F."/>
            <person name="Han C."/>
            <person name="Brambilla E."/>
            <person name="Pitluck S."/>
            <person name="Liolios K."/>
            <person name="Ivanova N."/>
            <person name="Mavromatis K."/>
            <person name="Mikhailova N."/>
            <person name="Pati A."/>
            <person name="Bruce D."/>
            <person name="Detter C."/>
            <person name="Tapia R."/>
            <person name="Goodwin L."/>
            <person name="Chen A."/>
            <person name="Palaniappan K."/>
            <person name="Land M."/>
            <person name="Hauser L."/>
            <person name="Chang Y.J."/>
            <person name="Jeffries C.D."/>
            <person name="Rohde M."/>
            <person name="Goker M."/>
            <person name="Spring S."/>
            <person name="Woyke T."/>
            <person name="Bristow J."/>
            <person name="Eisen J.A."/>
            <person name="Markowitz V."/>
            <person name="Hugenholtz P."/>
            <person name="Kyrpides N.C."/>
            <person name="Klenk H.P."/>
        </authorList>
    </citation>
    <scope>NUCLEOTIDE SEQUENCE [LARGE SCALE GENOMIC DNA]</scope>
    <source>
        <strain evidence="3">ATCC 49924 / DSM 5501 / Z-7288</strain>
    </source>
</reference>
<dbReference type="STRING" id="574087.Acear_0308"/>
<dbReference type="Proteomes" id="UP000001661">
    <property type="component" value="Chromosome"/>
</dbReference>
<sequence>MAEFDNVNIDPTPITAGENVTIEYDGLLSEAGAEEVYLHAGVGKEEWNDVKTIRMNRAPDGSWKTTVRLNTTQDFKFCFKDAAENWDNNNGHNWSYQVHNGEQHSFS</sequence>
<evidence type="ECO:0000259" key="1">
    <source>
        <dbReference type="SMART" id="SM01066"/>
    </source>
</evidence>
<keyword evidence="3" id="KW-1185">Reference proteome</keyword>
<dbReference type="KEGG" id="aar:Acear_0308"/>
<name>D9QU64_ACEAZ</name>
<proteinExistence type="predicted"/>
<dbReference type="GO" id="GO:2001070">
    <property type="term" value="F:starch binding"/>
    <property type="evidence" value="ECO:0007669"/>
    <property type="project" value="InterPro"/>
</dbReference>
<dbReference type="SMART" id="SM01066">
    <property type="entry name" value="CBM_25"/>
    <property type="match status" value="1"/>
</dbReference>
<dbReference type="HOGENOM" id="CLU_152619_0_0_9"/>
<dbReference type="Gene3D" id="2.60.40.10">
    <property type="entry name" value="Immunoglobulins"/>
    <property type="match status" value="1"/>
</dbReference>
<protein>
    <submittedName>
        <fullName evidence="2">Carbohydrate binding family 25</fullName>
    </submittedName>
</protein>
<feature type="domain" description="Carbohydrate binding module family 25" evidence="1">
    <location>
        <begin position="17"/>
        <end position="99"/>
    </location>
</feature>
<dbReference type="Pfam" id="PF16760">
    <property type="entry name" value="CBM53"/>
    <property type="match status" value="1"/>
</dbReference>
<evidence type="ECO:0000313" key="3">
    <source>
        <dbReference type="Proteomes" id="UP000001661"/>
    </source>
</evidence>
<dbReference type="OrthoDB" id="1683298at2"/>
<dbReference type="InterPro" id="IPR013784">
    <property type="entry name" value="Carb-bd-like_fold"/>
</dbReference>
<dbReference type="InterPro" id="IPR005085">
    <property type="entry name" value="CBM25"/>
</dbReference>
<dbReference type="SUPFAM" id="SSF49452">
    <property type="entry name" value="Starch-binding domain-like"/>
    <property type="match status" value="1"/>
</dbReference>
<evidence type="ECO:0000313" key="2">
    <source>
        <dbReference type="EMBL" id="ADL11857.1"/>
    </source>
</evidence>
<dbReference type="eggNOG" id="ENOG5032Z2V">
    <property type="taxonomic scope" value="Bacteria"/>
</dbReference>
<dbReference type="RefSeq" id="WP_013277303.1">
    <property type="nucleotide sequence ID" value="NC_014378.1"/>
</dbReference>
<dbReference type="CAZy" id="CBM25">
    <property type="family name" value="Carbohydrate-Binding Module Family 25"/>
</dbReference>
<dbReference type="InterPro" id="IPR013783">
    <property type="entry name" value="Ig-like_fold"/>
</dbReference>
<accession>D9QU64</accession>